<feature type="transmembrane region" description="Helical" evidence="1">
    <location>
        <begin position="29"/>
        <end position="52"/>
    </location>
</feature>
<proteinExistence type="predicted"/>
<evidence type="ECO:0008006" key="4">
    <source>
        <dbReference type="Google" id="ProtNLM"/>
    </source>
</evidence>
<organism evidence="2 3">
    <name type="scientific">Spiroplasma melliferum KC3</name>
    <dbReference type="NCBI Taxonomy" id="570509"/>
    <lineage>
        <taxon>Bacteria</taxon>
        <taxon>Bacillati</taxon>
        <taxon>Mycoplasmatota</taxon>
        <taxon>Mollicutes</taxon>
        <taxon>Entomoplasmatales</taxon>
        <taxon>Spiroplasmataceae</taxon>
        <taxon>Spiroplasma</taxon>
    </lineage>
</organism>
<sequence>MAKKKLSAPEIVDKIFGVGQNSLWKTKRFISLISSVILLSTTGIIIGCFLGFQNNNVQNYYQFDDKYFSTKEAAVAYAMSSAQKRSFGYNTNNYLFEGQVFSTQSKLHDYIQQRFPIRKVKTIRNPGEYTINSSGELSRDVLSASYETPTTVYRGKDGSAYLTKDEALRTFHNYQKVYNIEGQIRYNEYEARELYENSIKKKLEDSSVGKTTCYLQGTICQTEQEIKNWLRSNLKNGFEYRGQYFSDYNFSEFLTVMNNIDEYTVNKYVKEVINPDKNSYWISQDKGNNTLNSYFIGPKYVETSQTLPGSLKFKEVSSFTPSIFFAPLAFRTIDSINTILFEEKVEKFNWEKFNIIEYLENLNEKNIVLEEKVDNIKNIIKILNISKDTLKDATINLNDINDDSFTDFHKLLVGMKRMITYTKVYASTVDNAATKLGDAFKEIIVEILNNNKDTMSVLMNSDDGANALLDNGIYFDDVYNMFLNQGAFFEDGGSNQKMWNIVQKIQSSVDNLMSVVDGANKIADGFQSLYQSNNTTDKQIQSGRNQLNENLKRAISSSTGKILSKLKLTIKSLPIMNIFSGIWELSKTFSFISLKTMEYKIDNSTSIYYVTPTFKLPILE</sequence>
<dbReference type="Proteomes" id="UP000004057">
    <property type="component" value="Unassembled WGS sequence"/>
</dbReference>
<dbReference type="AlphaFoldDB" id="A0AAI9T4A0"/>
<gene>
    <name evidence="2" type="ORF">SPM_000480</name>
</gene>
<protein>
    <recommendedName>
        <fullName evidence="4">Transmembrane protein</fullName>
    </recommendedName>
</protein>
<name>A0AAI9T4A0_SPIME</name>
<reference evidence="2 3" key="1">
    <citation type="journal article" date="2012" name="J. Proteome Res.">
        <title>Application of Spiroplasma melliferum proteogenomic profiling for the discovery of virulence factors and pathogenicity mechanisms in host-associated spiroplasmas.</title>
        <authorList>
            <person name="Alexeev D."/>
            <person name="Kostrjukova E."/>
            <person name="Aliper A."/>
            <person name="Popenko A."/>
            <person name="Bazaleev N."/>
            <person name="Tyakht A."/>
            <person name="Selezneva O."/>
            <person name="Akopian T."/>
            <person name="Prichodko E."/>
            <person name="Kondratov I."/>
            <person name="Chukin M."/>
            <person name="Demina I."/>
            <person name="Galyamina M."/>
            <person name="Kamashev D."/>
            <person name="Vanyushkina A."/>
            <person name="Ladygina V."/>
            <person name="Levitskii S."/>
            <person name="Lazarev V."/>
            <person name="Govorun V."/>
        </authorList>
    </citation>
    <scope>NUCLEOTIDE SEQUENCE [LARGE SCALE GENOMIC DNA]</scope>
    <source>
        <strain evidence="2 3">KC3</strain>
    </source>
</reference>
<evidence type="ECO:0000313" key="3">
    <source>
        <dbReference type="Proteomes" id="UP000004057"/>
    </source>
</evidence>
<evidence type="ECO:0000256" key="1">
    <source>
        <dbReference type="SAM" id="Phobius"/>
    </source>
</evidence>
<keyword evidence="1" id="KW-1133">Transmembrane helix</keyword>
<keyword evidence="1" id="KW-0812">Transmembrane</keyword>
<dbReference type="RefSeq" id="WP_004027640.1">
    <property type="nucleotide sequence ID" value="NZ_AGBZ02000001.1"/>
</dbReference>
<evidence type="ECO:0000313" key="2">
    <source>
        <dbReference type="EMBL" id="KAI93109.1"/>
    </source>
</evidence>
<accession>A0AAI9T4A0</accession>
<keyword evidence="1" id="KW-0472">Membrane</keyword>
<dbReference type="EMBL" id="AGBZ02000001">
    <property type="protein sequence ID" value="KAI93109.1"/>
    <property type="molecule type" value="Genomic_DNA"/>
</dbReference>
<comment type="caution">
    <text evidence="2">The sequence shown here is derived from an EMBL/GenBank/DDBJ whole genome shotgun (WGS) entry which is preliminary data.</text>
</comment>